<name>A0AAV4S4C8_9ARAC</name>
<keyword evidence="2" id="KW-1185">Reference proteome</keyword>
<protein>
    <submittedName>
        <fullName evidence="1">Uncharacterized protein</fullName>
    </submittedName>
</protein>
<comment type="caution">
    <text evidence="1">The sequence shown here is derived from an EMBL/GenBank/DDBJ whole genome shotgun (WGS) entry which is preliminary data.</text>
</comment>
<organism evidence="1 2">
    <name type="scientific">Caerostris darwini</name>
    <dbReference type="NCBI Taxonomy" id="1538125"/>
    <lineage>
        <taxon>Eukaryota</taxon>
        <taxon>Metazoa</taxon>
        <taxon>Ecdysozoa</taxon>
        <taxon>Arthropoda</taxon>
        <taxon>Chelicerata</taxon>
        <taxon>Arachnida</taxon>
        <taxon>Araneae</taxon>
        <taxon>Araneomorphae</taxon>
        <taxon>Entelegynae</taxon>
        <taxon>Araneoidea</taxon>
        <taxon>Araneidae</taxon>
        <taxon>Caerostris</taxon>
    </lineage>
</organism>
<gene>
    <name evidence="1" type="ORF">CDAR_388841</name>
</gene>
<dbReference type="Proteomes" id="UP001054837">
    <property type="component" value="Unassembled WGS sequence"/>
</dbReference>
<dbReference type="EMBL" id="BPLQ01007231">
    <property type="protein sequence ID" value="GIY28864.1"/>
    <property type="molecule type" value="Genomic_DNA"/>
</dbReference>
<dbReference type="AlphaFoldDB" id="A0AAV4S4C8"/>
<evidence type="ECO:0000313" key="2">
    <source>
        <dbReference type="Proteomes" id="UP001054837"/>
    </source>
</evidence>
<reference evidence="1 2" key="1">
    <citation type="submission" date="2021-06" db="EMBL/GenBank/DDBJ databases">
        <title>Caerostris darwini draft genome.</title>
        <authorList>
            <person name="Kono N."/>
            <person name="Arakawa K."/>
        </authorList>
    </citation>
    <scope>NUCLEOTIDE SEQUENCE [LARGE SCALE GENOMIC DNA]</scope>
</reference>
<sequence>MSARSTPSNSLARKMKLIKNSSSSMSGHKNTCYEYHGSSIILPWPIRTHGKEPRIDIQKEKCPGGPETINTRTRKDVNEIGTHFDRDLINIQNGNFTFIWSHRKLPTPHSNYPPPFAYRNRQRQPIVFFLPIIIA</sequence>
<evidence type="ECO:0000313" key="1">
    <source>
        <dbReference type="EMBL" id="GIY28864.1"/>
    </source>
</evidence>
<proteinExistence type="predicted"/>
<accession>A0AAV4S4C8</accession>